<dbReference type="InterPro" id="IPR029044">
    <property type="entry name" value="Nucleotide-diphossugar_trans"/>
</dbReference>
<dbReference type="Gene3D" id="3.90.550.10">
    <property type="entry name" value="Spore Coat Polysaccharide Biosynthesis Protein SpsA, Chain A"/>
    <property type="match status" value="1"/>
</dbReference>
<proteinExistence type="predicted"/>
<accession>A0ABX5XHM0</accession>
<dbReference type="InterPro" id="IPR001173">
    <property type="entry name" value="Glyco_trans_2-like"/>
</dbReference>
<sequence>MSTAPLFSIVTISFNQRKYLQQAIDSVLSQDSDLFEYLIMDGGSTDGSVEVIEQIQDRLTFWQSCPDGGPSNALRSAVEHCKGRYLVYINSDDLLLPGAMRTLANYIAQYPDVDVIYGHGVTFNETDGSITKVYSDRWGTRAFAKGLVSVFQQSCAHKLSAVREAGNFNPENRTCWDGELLFQMGRHGATFKRIDEVIGMFRIHQESITGSQQTSDRYLQDRKEMAARVGVRTPLRGGLQSSILKLLRDPMLMVRKCQSRLVGANELVVRGIDVRDVAGIPR</sequence>
<evidence type="ECO:0000313" key="3">
    <source>
        <dbReference type="Proteomes" id="UP000318081"/>
    </source>
</evidence>
<protein>
    <submittedName>
        <fullName evidence="2">Spore coat polysaccharide biosynthesis protein SpsA</fullName>
    </submittedName>
</protein>
<evidence type="ECO:0000259" key="1">
    <source>
        <dbReference type="Pfam" id="PF00535"/>
    </source>
</evidence>
<dbReference type="PANTHER" id="PTHR22916">
    <property type="entry name" value="GLYCOSYLTRANSFERASE"/>
    <property type="match status" value="1"/>
</dbReference>
<dbReference type="SUPFAM" id="SSF53448">
    <property type="entry name" value="Nucleotide-diphospho-sugar transferases"/>
    <property type="match status" value="1"/>
</dbReference>
<dbReference type="EMBL" id="CP036432">
    <property type="protein sequence ID" value="QDV81480.1"/>
    <property type="molecule type" value="Genomic_DNA"/>
</dbReference>
<keyword evidence="3" id="KW-1185">Reference proteome</keyword>
<feature type="domain" description="Glycosyltransferase 2-like" evidence="1">
    <location>
        <begin position="8"/>
        <end position="127"/>
    </location>
</feature>
<gene>
    <name evidence="2" type="primary">spsA</name>
    <name evidence="2" type="ORF">TBK1r_03980</name>
</gene>
<dbReference type="CDD" id="cd06433">
    <property type="entry name" value="GT_2_WfgS_like"/>
    <property type="match status" value="1"/>
</dbReference>
<dbReference type="Proteomes" id="UP000318081">
    <property type="component" value="Chromosome"/>
</dbReference>
<reference evidence="2 3" key="1">
    <citation type="submission" date="2019-02" db="EMBL/GenBank/DDBJ databases">
        <title>Deep-cultivation of Planctomycetes and their phenomic and genomic characterization uncovers novel biology.</title>
        <authorList>
            <person name="Wiegand S."/>
            <person name="Jogler M."/>
            <person name="Boedeker C."/>
            <person name="Pinto D."/>
            <person name="Vollmers J."/>
            <person name="Rivas-Marin E."/>
            <person name="Kohn T."/>
            <person name="Peeters S.H."/>
            <person name="Heuer A."/>
            <person name="Rast P."/>
            <person name="Oberbeckmann S."/>
            <person name="Bunk B."/>
            <person name="Jeske O."/>
            <person name="Meyerdierks A."/>
            <person name="Storesund J.E."/>
            <person name="Kallscheuer N."/>
            <person name="Luecker S."/>
            <person name="Lage O.M."/>
            <person name="Pohl T."/>
            <person name="Merkel B.J."/>
            <person name="Hornburger P."/>
            <person name="Mueller R.-W."/>
            <person name="Bruemmer F."/>
            <person name="Labrenz M."/>
            <person name="Spormann A.M."/>
            <person name="Op den Camp H."/>
            <person name="Overmann J."/>
            <person name="Amann R."/>
            <person name="Jetten M.S.M."/>
            <person name="Mascher T."/>
            <person name="Medema M.H."/>
            <person name="Devos D.P."/>
            <person name="Kaster A.-K."/>
            <person name="Ovreas L."/>
            <person name="Rohde M."/>
            <person name="Galperin M.Y."/>
            <person name="Jogler C."/>
        </authorList>
    </citation>
    <scope>NUCLEOTIDE SEQUENCE [LARGE SCALE GENOMIC DNA]</scope>
    <source>
        <strain evidence="2 3">TBK1r</strain>
    </source>
</reference>
<dbReference type="RefSeq" id="WP_145207274.1">
    <property type="nucleotide sequence ID" value="NZ_CP036432.1"/>
</dbReference>
<dbReference type="Pfam" id="PF00535">
    <property type="entry name" value="Glycos_transf_2"/>
    <property type="match status" value="1"/>
</dbReference>
<dbReference type="PANTHER" id="PTHR22916:SF65">
    <property type="entry name" value="SLR1065 PROTEIN"/>
    <property type="match status" value="1"/>
</dbReference>
<evidence type="ECO:0000313" key="2">
    <source>
        <dbReference type="EMBL" id="QDV81480.1"/>
    </source>
</evidence>
<organism evidence="2 3">
    <name type="scientific">Stieleria magnilauensis</name>
    <dbReference type="NCBI Taxonomy" id="2527963"/>
    <lineage>
        <taxon>Bacteria</taxon>
        <taxon>Pseudomonadati</taxon>
        <taxon>Planctomycetota</taxon>
        <taxon>Planctomycetia</taxon>
        <taxon>Pirellulales</taxon>
        <taxon>Pirellulaceae</taxon>
        <taxon>Stieleria</taxon>
    </lineage>
</organism>
<name>A0ABX5XHM0_9BACT</name>